<dbReference type="EMBL" id="CP124545">
    <property type="protein sequence ID" value="WMN02003.1"/>
    <property type="molecule type" value="Genomic_DNA"/>
</dbReference>
<name>A0A0E4A1W1_RHOER</name>
<keyword evidence="1" id="KW-0547">Nucleotide-binding</keyword>
<feature type="region of interest" description="Disordered" evidence="4">
    <location>
        <begin position="335"/>
        <end position="357"/>
    </location>
</feature>
<evidence type="ECO:0000256" key="2">
    <source>
        <dbReference type="ARBA" id="ARBA00022801"/>
    </source>
</evidence>
<evidence type="ECO:0000313" key="7">
    <source>
        <dbReference type="EMBL" id="MBH5144447.1"/>
    </source>
</evidence>
<protein>
    <submittedName>
        <fullName evidence="6">Allophanate hydrolase</fullName>
    </submittedName>
    <submittedName>
        <fullName evidence="7">Biotin-dependent carboxyltransferase family protein</fullName>
    </submittedName>
</protein>
<proteinExistence type="predicted"/>
<reference evidence="6 9" key="1">
    <citation type="journal article" date="2017" name="Poromechanics V (2013)">
        <title>Genomic Characterization of the Arsenic-Tolerant Actinobacterium, &lt;i&gt;Rhodococcus erythropolis&lt;/i&gt; S43.</title>
        <authorList>
            <person name="Retamal-Morales G."/>
            <person name="Mehnert M."/>
            <person name="Schwabe R."/>
            <person name="Tischler D."/>
            <person name="Schloemann M."/>
            <person name="Levican G.J."/>
        </authorList>
    </citation>
    <scope>NUCLEOTIDE SEQUENCE [LARGE SCALE GENOMIC DNA]</scope>
    <source>
        <strain evidence="6 9">S43</strain>
    </source>
</reference>
<dbReference type="RefSeq" id="WP_020905841.1">
    <property type="nucleotide sequence ID" value="NZ_BHXB01000001.1"/>
</dbReference>
<dbReference type="Pfam" id="PF02626">
    <property type="entry name" value="CT_A_B"/>
    <property type="match status" value="1"/>
</dbReference>
<reference evidence="8" key="3">
    <citation type="submission" date="2023-08" db="EMBL/GenBank/DDBJ databases">
        <title>Isolation and Characterization of Rhodococcus erythropolis MGMM8.</title>
        <authorList>
            <person name="Diabankana R.G.C."/>
            <person name="Afordoanyi D.M."/>
            <person name="Validov S.Z."/>
        </authorList>
    </citation>
    <scope>NUCLEOTIDE SEQUENCE</scope>
    <source>
        <strain evidence="8">MGMM8</strain>
    </source>
</reference>
<evidence type="ECO:0000256" key="1">
    <source>
        <dbReference type="ARBA" id="ARBA00022741"/>
    </source>
</evidence>
<dbReference type="EMBL" id="JAECSB010000064">
    <property type="protein sequence ID" value="MBH5144447.1"/>
    <property type="molecule type" value="Genomic_DNA"/>
</dbReference>
<accession>A0A0E4A1W1</accession>
<dbReference type="GO" id="GO:0005524">
    <property type="term" value="F:ATP binding"/>
    <property type="evidence" value="ECO:0007669"/>
    <property type="project" value="UniProtKB-KW"/>
</dbReference>
<evidence type="ECO:0000313" key="6">
    <source>
        <dbReference type="EMBL" id="KAB2582525.1"/>
    </source>
</evidence>
<keyword evidence="2 6" id="KW-0378">Hydrolase</keyword>
<dbReference type="InterPro" id="IPR052708">
    <property type="entry name" value="PxpC"/>
</dbReference>
<dbReference type="SMART" id="SM00797">
    <property type="entry name" value="AHS2"/>
    <property type="match status" value="1"/>
</dbReference>
<dbReference type="Gene3D" id="2.40.100.10">
    <property type="entry name" value="Cyclophilin-like"/>
    <property type="match status" value="1"/>
</dbReference>
<dbReference type="EMBL" id="MRBO01000676">
    <property type="protein sequence ID" value="KAB2582525.1"/>
    <property type="molecule type" value="Genomic_DNA"/>
</dbReference>
<evidence type="ECO:0000259" key="5">
    <source>
        <dbReference type="SMART" id="SM00797"/>
    </source>
</evidence>
<dbReference type="AlphaFoldDB" id="A0A0E4A1W1"/>
<dbReference type="Proteomes" id="UP001230933">
    <property type="component" value="Chromosome"/>
</dbReference>
<dbReference type="GO" id="GO:0016740">
    <property type="term" value="F:transferase activity"/>
    <property type="evidence" value="ECO:0007669"/>
    <property type="project" value="UniProtKB-KW"/>
</dbReference>
<evidence type="ECO:0000313" key="8">
    <source>
        <dbReference type="EMBL" id="WMN02003.1"/>
    </source>
</evidence>
<reference evidence="7 10" key="2">
    <citation type="submission" date="2020-12" db="EMBL/GenBank/DDBJ databases">
        <title>Draft genome sequence of furan degrading bacterial strain FUR100.</title>
        <authorList>
            <person name="Woiski C."/>
        </authorList>
    </citation>
    <scope>NUCLEOTIDE SEQUENCE [LARGE SCALE GENOMIC DNA]</scope>
    <source>
        <strain evidence="7 10">FUR100</strain>
    </source>
</reference>
<evidence type="ECO:0000256" key="4">
    <source>
        <dbReference type="SAM" id="MobiDB-lite"/>
    </source>
</evidence>
<dbReference type="GO" id="GO:0016787">
    <property type="term" value="F:hydrolase activity"/>
    <property type="evidence" value="ECO:0007669"/>
    <property type="project" value="UniProtKB-KW"/>
</dbReference>
<dbReference type="KEGG" id="reb:XU06_01485"/>
<feature type="domain" description="Carboxyltransferase" evidence="5">
    <location>
        <begin position="25"/>
        <end position="309"/>
    </location>
</feature>
<keyword evidence="3" id="KW-0067">ATP-binding</keyword>
<dbReference type="PANTHER" id="PTHR43309:SF3">
    <property type="entry name" value="5-OXOPROLINASE SUBUNIT C"/>
    <property type="match status" value="1"/>
</dbReference>
<evidence type="ECO:0000256" key="3">
    <source>
        <dbReference type="ARBA" id="ARBA00022840"/>
    </source>
</evidence>
<keyword evidence="10" id="KW-1185">Reference proteome</keyword>
<sequence length="357" mass="37921">MAETVTVQTPGISSVQDLGRGSASQFGQATGGAADQISAEIANALVGSRREAPLLELTALDFSASASTDLLIAVTGAPATVTVDGHRQPQWEPIVWRAGQRLAVTGIHDGLRVYVAVHGELAADYLLGSCAPDQVLGFGRHLTAGETLVVDTDCPPIDHPVFRLPLFRLLPDRPSFGNVWTLDVTDGPDIEDFGESGAALFGTEFVVGDQSNHIGLRLASTDQQPLPQRTSTGEVLSRGVPIGAVEVPAGNELLVLHRGRGVTAGYPVLAVVTTVSLSQLGQARPGHRVRFRNCSVATAVAEHREQQHRIALLRRRVQNVFTTLRIPLHTSEARVPSHVGTTRPASAPRRASILETA</sequence>
<evidence type="ECO:0000313" key="9">
    <source>
        <dbReference type="Proteomes" id="UP000325576"/>
    </source>
</evidence>
<dbReference type="InterPro" id="IPR003778">
    <property type="entry name" value="CT_A_B"/>
</dbReference>
<organism evidence="7 10">
    <name type="scientific">Rhodococcus erythropolis</name>
    <name type="common">Arthrobacter picolinophilus</name>
    <dbReference type="NCBI Taxonomy" id="1833"/>
    <lineage>
        <taxon>Bacteria</taxon>
        <taxon>Bacillati</taxon>
        <taxon>Actinomycetota</taxon>
        <taxon>Actinomycetes</taxon>
        <taxon>Mycobacteriales</taxon>
        <taxon>Nocardiaceae</taxon>
        <taxon>Rhodococcus</taxon>
        <taxon>Rhodococcus erythropolis group</taxon>
    </lineage>
</organism>
<dbReference type="OMA" id="WKVAPEA"/>
<dbReference type="Proteomes" id="UP000627573">
    <property type="component" value="Unassembled WGS sequence"/>
</dbReference>
<dbReference type="Proteomes" id="UP000325576">
    <property type="component" value="Unassembled WGS sequence"/>
</dbReference>
<gene>
    <name evidence="6" type="ORF">BS297_25340</name>
    <name evidence="7" type="ORF">I3517_17725</name>
    <name evidence="8" type="ORF">QIE55_30065</name>
</gene>
<evidence type="ECO:0000313" key="10">
    <source>
        <dbReference type="Proteomes" id="UP000627573"/>
    </source>
</evidence>
<dbReference type="PANTHER" id="PTHR43309">
    <property type="entry name" value="5-OXOPROLINASE SUBUNIT C"/>
    <property type="match status" value="1"/>
</dbReference>
<dbReference type="InterPro" id="IPR029000">
    <property type="entry name" value="Cyclophilin-like_dom_sf"/>
</dbReference>
<keyword evidence="7" id="KW-0808">Transferase</keyword>